<proteinExistence type="predicted"/>
<dbReference type="GO" id="GO:0006520">
    <property type="term" value="P:amino acid metabolic process"/>
    <property type="evidence" value="ECO:0007669"/>
    <property type="project" value="TreeGrafter"/>
</dbReference>
<evidence type="ECO:0000256" key="1">
    <source>
        <dbReference type="ARBA" id="ARBA00022898"/>
    </source>
</evidence>
<dbReference type="GO" id="GO:0008483">
    <property type="term" value="F:transaminase activity"/>
    <property type="evidence" value="ECO:0007669"/>
    <property type="project" value="TreeGrafter"/>
</dbReference>
<dbReference type="SUPFAM" id="SSF53383">
    <property type="entry name" value="PLP-dependent transferases"/>
    <property type="match status" value="1"/>
</dbReference>
<keyword evidence="3" id="KW-0808">Transferase</keyword>
<feature type="domain" description="Aminotransferase class I/classII large" evidence="2">
    <location>
        <begin position="27"/>
        <end position="381"/>
    </location>
</feature>
<dbReference type="InterPro" id="IPR015421">
    <property type="entry name" value="PyrdxlP-dep_Trfase_major"/>
</dbReference>
<dbReference type="Proteomes" id="UP000307440">
    <property type="component" value="Unassembled WGS sequence"/>
</dbReference>
<name>A0A5C3L559_COPMA</name>
<organism evidence="3 4">
    <name type="scientific">Coprinopsis marcescibilis</name>
    <name type="common">Agaric fungus</name>
    <name type="synonym">Psathyrella marcescibilis</name>
    <dbReference type="NCBI Taxonomy" id="230819"/>
    <lineage>
        <taxon>Eukaryota</taxon>
        <taxon>Fungi</taxon>
        <taxon>Dikarya</taxon>
        <taxon>Basidiomycota</taxon>
        <taxon>Agaricomycotina</taxon>
        <taxon>Agaricomycetes</taxon>
        <taxon>Agaricomycetidae</taxon>
        <taxon>Agaricales</taxon>
        <taxon>Agaricineae</taxon>
        <taxon>Psathyrellaceae</taxon>
        <taxon>Coprinopsis</taxon>
    </lineage>
</organism>
<keyword evidence="1" id="KW-0663">Pyridoxal phosphate</keyword>
<dbReference type="PRINTS" id="PR00753">
    <property type="entry name" value="ACCSYNTHASE"/>
</dbReference>
<evidence type="ECO:0000313" key="3">
    <source>
        <dbReference type="EMBL" id="TFK23348.1"/>
    </source>
</evidence>
<dbReference type="Pfam" id="PF00155">
    <property type="entry name" value="Aminotran_1_2"/>
    <property type="match status" value="1"/>
</dbReference>
<evidence type="ECO:0000259" key="2">
    <source>
        <dbReference type="Pfam" id="PF00155"/>
    </source>
</evidence>
<dbReference type="STRING" id="230819.A0A5C3L559"/>
<protein>
    <submittedName>
        <fullName evidence="3">PLP-dependent transferase</fullName>
    </submittedName>
</protein>
<dbReference type="InterPro" id="IPR015422">
    <property type="entry name" value="PyrdxlP-dep_Trfase_small"/>
</dbReference>
<dbReference type="PANTHER" id="PTHR43795:SF39">
    <property type="entry name" value="AMINOTRANSFERASE CLASS I_CLASSII DOMAIN-CONTAINING PROTEIN"/>
    <property type="match status" value="1"/>
</dbReference>
<keyword evidence="4" id="KW-1185">Reference proteome</keyword>
<accession>A0A5C3L559</accession>
<dbReference type="InterPro" id="IPR004839">
    <property type="entry name" value="Aminotransferase_I/II_large"/>
</dbReference>
<dbReference type="Gene3D" id="3.90.1150.10">
    <property type="entry name" value="Aspartate Aminotransferase, domain 1"/>
    <property type="match status" value="1"/>
</dbReference>
<gene>
    <name evidence="3" type="ORF">FA15DRAFT_466525</name>
</gene>
<dbReference type="InterPro" id="IPR015424">
    <property type="entry name" value="PyrdxlP-dep_Trfase"/>
</dbReference>
<dbReference type="InterPro" id="IPR050478">
    <property type="entry name" value="Ethylene_sulfur-biosynth"/>
</dbReference>
<dbReference type="PANTHER" id="PTHR43795">
    <property type="entry name" value="BIFUNCTIONAL ASPARTATE AMINOTRANSFERASE AND GLUTAMATE/ASPARTATE-PREPHENATE AMINOTRANSFERASE-RELATED"/>
    <property type="match status" value="1"/>
</dbReference>
<dbReference type="CDD" id="cd00609">
    <property type="entry name" value="AAT_like"/>
    <property type="match status" value="1"/>
</dbReference>
<evidence type="ECO:0000313" key="4">
    <source>
        <dbReference type="Proteomes" id="UP000307440"/>
    </source>
</evidence>
<dbReference type="Gene3D" id="3.40.640.10">
    <property type="entry name" value="Type I PLP-dependent aspartate aminotransferase-like (Major domain)"/>
    <property type="match status" value="1"/>
</dbReference>
<dbReference type="OrthoDB" id="7042322at2759"/>
<dbReference type="EMBL" id="ML210220">
    <property type="protein sequence ID" value="TFK23348.1"/>
    <property type="molecule type" value="Genomic_DNA"/>
</dbReference>
<dbReference type="GO" id="GO:0030170">
    <property type="term" value="F:pyridoxal phosphate binding"/>
    <property type="evidence" value="ECO:0007669"/>
    <property type="project" value="InterPro"/>
</dbReference>
<sequence length="404" mass="45847">MWEELRDILEKRFKLRQVDFTYGDSLYGSIRLRDALANFFNNYFKPFSPVSPDNLLMGNGLLSLISQLGRALIDPGHGVLLAAPYYHGFDISFSVHSGVRVVGAPVPFEDMFTSKELDHLEKVLADSEAKGVPIRAVLLCNPQNPYGRCYPPELITAYCQFCERHNLHLISDEIYALSTFASDDLPNAVPFTSVLSLDLESLNVNPQRIHMVYGMSKDFDANGFRAGVLYTRNEMLLHSLLATSLFMLVGSPSAGLWYSLLSDQTLLNHFIQRNQTHLRESYEHMSAWLRFHNIPYLPSSAGHFIMVNFRPILADTDRYISQLRLSSEMDFWDREAALTAAFLANGVLVSHGQGFHMYEGGWMRFTFSLKREMVDVALDRIERALGWDRWPGGSPELSDYGPVN</sequence>
<dbReference type="AlphaFoldDB" id="A0A5C3L559"/>
<reference evidence="3 4" key="1">
    <citation type="journal article" date="2019" name="Nat. Ecol. Evol.">
        <title>Megaphylogeny resolves global patterns of mushroom evolution.</title>
        <authorList>
            <person name="Varga T."/>
            <person name="Krizsan K."/>
            <person name="Foldi C."/>
            <person name="Dima B."/>
            <person name="Sanchez-Garcia M."/>
            <person name="Sanchez-Ramirez S."/>
            <person name="Szollosi G.J."/>
            <person name="Szarkandi J.G."/>
            <person name="Papp V."/>
            <person name="Albert L."/>
            <person name="Andreopoulos W."/>
            <person name="Angelini C."/>
            <person name="Antonin V."/>
            <person name="Barry K.W."/>
            <person name="Bougher N.L."/>
            <person name="Buchanan P."/>
            <person name="Buyck B."/>
            <person name="Bense V."/>
            <person name="Catcheside P."/>
            <person name="Chovatia M."/>
            <person name="Cooper J."/>
            <person name="Damon W."/>
            <person name="Desjardin D."/>
            <person name="Finy P."/>
            <person name="Geml J."/>
            <person name="Haridas S."/>
            <person name="Hughes K."/>
            <person name="Justo A."/>
            <person name="Karasinski D."/>
            <person name="Kautmanova I."/>
            <person name="Kiss B."/>
            <person name="Kocsube S."/>
            <person name="Kotiranta H."/>
            <person name="LaButti K.M."/>
            <person name="Lechner B.E."/>
            <person name="Liimatainen K."/>
            <person name="Lipzen A."/>
            <person name="Lukacs Z."/>
            <person name="Mihaltcheva S."/>
            <person name="Morgado L.N."/>
            <person name="Niskanen T."/>
            <person name="Noordeloos M.E."/>
            <person name="Ohm R.A."/>
            <person name="Ortiz-Santana B."/>
            <person name="Ovrebo C."/>
            <person name="Racz N."/>
            <person name="Riley R."/>
            <person name="Savchenko A."/>
            <person name="Shiryaev A."/>
            <person name="Soop K."/>
            <person name="Spirin V."/>
            <person name="Szebenyi C."/>
            <person name="Tomsovsky M."/>
            <person name="Tulloss R.E."/>
            <person name="Uehling J."/>
            <person name="Grigoriev I.V."/>
            <person name="Vagvolgyi C."/>
            <person name="Papp T."/>
            <person name="Martin F.M."/>
            <person name="Miettinen O."/>
            <person name="Hibbett D.S."/>
            <person name="Nagy L.G."/>
        </authorList>
    </citation>
    <scope>NUCLEOTIDE SEQUENCE [LARGE SCALE GENOMIC DNA]</scope>
    <source>
        <strain evidence="3 4">CBS 121175</strain>
    </source>
</reference>